<name>A0AA37SXF5_9ALTE</name>
<dbReference type="PANTHER" id="PTHR43463:SF1">
    <property type="entry name" value="NICOTINATE-NUCLEOTIDE--DIMETHYLBENZIMIDAZOLE PHOSPHORIBOSYLTRANSFERASE"/>
    <property type="match status" value="1"/>
</dbReference>
<organism evidence="11 12">
    <name type="scientific">Agaribacter marinus</name>
    <dbReference type="NCBI Taxonomy" id="1431249"/>
    <lineage>
        <taxon>Bacteria</taxon>
        <taxon>Pseudomonadati</taxon>
        <taxon>Pseudomonadota</taxon>
        <taxon>Gammaproteobacteria</taxon>
        <taxon>Alteromonadales</taxon>
        <taxon>Alteromonadaceae</taxon>
        <taxon>Agaribacter</taxon>
    </lineage>
</organism>
<evidence type="ECO:0000256" key="6">
    <source>
        <dbReference type="ARBA" id="ARBA00022676"/>
    </source>
</evidence>
<evidence type="ECO:0000256" key="5">
    <source>
        <dbReference type="ARBA" id="ARBA00022573"/>
    </source>
</evidence>
<keyword evidence="12" id="KW-1185">Reference proteome</keyword>
<sequence>MSVFSADYWQISPVDNALAPQIRQIIDGKIKPIGSLGVLEALALQLACIQSDEKQQTRQSKVVITSPTVLLFAADHGVAMHGVSIAPQQVTGFMTERFLEGSSAINCFCRANDVALRVIDAGLLHPISSDANIFFEQRIAAGTADFSVQAAMTQTQVTAAMAAGEAIAKQTISEGSNTLAFGEMGIGNTTSASTLLATLLGLNASEVAGLGTGISPEQLCKKTALIDKSLRRVQAGKGCPLLDAELALTEFGGFEIAQIVGAMLATAQMKKTIIVDGFIVGVAAMLASYIHPNVKDYMVFSHHSAEGAFPYLATALGATPLLDLGLRLGEGTGAVLAVPLLRSAASFYNDMAVLDPSVLT</sequence>
<dbReference type="SUPFAM" id="SSF52733">
    <property type="entry name" value="Nicotinate mononucleotide:5,6-dimethylbenzimidazole phosphoribosyltransferase (CobT)"/>
    <property type="match status" value="1"/>
</dbReference>
<comment type="caution">
    <text evidence="11">The sequence shown here is derived from an EMBL/GenBank/DDBJ whole genome shotgun (WGS) entry which is preliminary data.</text>
</comment>
<dbReference type="HAMAP" id="MF_00230">
    <property type="entry name" value="CobT"/>
    <property type="match status" value="1"/>
</dbReference>
<feature type="active site" description="Proton acceptor" evidence="10">
    <location>
        <position position="330"/>
    </location>
</feature>
<reference evidence="11" key="2">
    <citation type="submission" date="2023-01" db="EMBL/GenBank/DDBJ databases">
        <title>Draft genome sequence of Agaribacter marinus strain NBRC 110023.</title>
        <authorList>
            <person name="Sun Q."/>
            <person name="Mori K."/>
        </authorList>
    </citation>
    <scope>NUCLEOTIDE SEQUENCE</scope>
    <source>
        <strain evidence="11">NBRC 110023</strain>
    </source>
</reference>
<keyword evidence="6 10" id="KW-0328">Glycosyltransferase</keyword>
<dbReference type="Proteomes" id="UP001156601">
    <property type="component" value="Unassembled WGS sequence"/>
</dbReference>
<evidence type="ECO:0000256" key="8">
    <source>
        <dbReference type="ARBA" id="ARBA00030686"/>
    </source>
</evidence>
<dbReference type="EC" id="2.4.2.21" evidence="3 10"/>
<dbReference type="PANTHER" id="PTHR43463">
    <property type="entry name" value="NICOTINATE-NUCLEOTIDE--DIMETHYLBENZIMIDAZOLE PHOSPHORIBOSYLTRANSFERASE"/>
    <property type="match status" value="1"/>
</dbReference>
<dbReference type="Pfam" id="PF02277">
    <property type="entry name" value="DBI_PRT"/>
    <property type="match status" value="1"/>
</dbReference>
<dbReference type="GO" id="GO:0008939">
    <property type="term" value="F:nicotinate-nucleotide-dimethylbenzimidazole phosphoribosyltransferase activity"/>
    <property type="evidence" value="ECO:0007669"/>
    <property type="project" value="UniProtKB-UniRule"/>
</dbReference>
<dbReference type="InterPro" id="IPR036087">
    <property type="entry name" value="Nict_dMeBzImd_PRibTrfase_sf"/>
</dbReference>
<evidence type="ECO:0000313" key="12">
    <source>
        <dbReference type="Proteomes" id="UP001156601"/>
    </source>
</evidence>
<dbReference type="RefSeq" id="WP_284217954.1">
    <property type="nucleotide sequence ID" value="NZ_BSOT01000006.1"/>
</dbReference>
<dbReference type="NCBIfam" id="NF000996">
    <property type="entry name" value="PRK00105.1"/>
    <property type="match status" value="1"/>
</dbReference>
<dbReference type="EMBL" id="BSOT01000006">
    <property type="protein sequence ID" value="GLR71608.1"/>
    <property type="molecule type" value="Genomic_DNA"/>
</dbReference>
<evidence type="ECO:0000256" key="2">
    <source>
        <dbReference type="ARBA" id="ARBA00007110"/>
    </source>
</evidence>
<comment type="similarity">
    <text evidence="2 10">Belongs to the CobT family.</text>
</comment>
<keyword evidence="7 10" id="KW-0808">Transferase</keyword>
<evidence type="ECO:0000256" key="1">
    <source>
        <dbReference type="ARBA" id="ARBA00005049"/>
    </source>
</evidence>
<evidence type="ECO:0000256" key="3">
    <source>
        <dbReference type="ARBA" id="ARBA00011991"/>
    </source>
</evidence>
<dbReference type="InterPro" id="IPR023195">
    <property type="entry name" value="Nict_dMeBzImd_PRibTrfase_N"/>
</dbReference>
<reference evidence="11" key="1">
    <citation type="journal article" date="2014" name="Int. J. Syst. Evol. Microbiol.">
        <title>Complete genome sequence of Corynebacterium casei LMG S-19264T (=DSM 44701T), isolated from a smear-ripened cheese.</title>
        <authorList>
            <consortium name="US DOE Joint Genome Institute (JGI-PGF)"/>
            <person name="Walter F."/>
            <person name="Albersmeier A."/>
            <person name="Kalinowski J."/>
            <person name="Ruckert C."/>
        </authorList>
    </citation>
    <scope>NUCLEOTIDE SEQUENCE</scope>
    <source>
        <strain evidence="11">NBRC 110023</strain>
    </source>
</reference>
<dbReference type="NCBIfam" id="TIGR03160">
    <property type="entry name" value="cobT_DBIPRT"/>
    <property type="match status" value="1"/>
</dbReference>
<dbReference type="InterPro" id="IPR017846">
    <property type="entry name" value="Nict_dMeBzImd_PRibTrfase_bact"/>
</dbReference>
<keyword evidence="5 10" id="KW-0169">Cobalamin biosynthesis</keyword>
<evidence type="ECO:0000256" key="9">
    <source>
        <dbReference type="ARBA" id="ARBA00047340"/>
    </source>
</evidence>
<evidence type="ECO:0000256" key="4">
    <source>
        <dbReference type="ARBA" id="ARBA00015486"/>
    </source>
</evidence>
<dbReference type="InterPro" id="IPR003200">
    <property type="entry name" value="Nict_dMeBzImd_PRibTrfase"/>
</dbReference>
<dbReference type="AlphaFoldDB" id="A0AA37SXF5"/>
<dbReference type="GO" id="GO:0009236">
    <property type="term" value="P:cobalamin biosynthetic process"/>
    <property type="evidence" value="ECO:0007669"/>
    <property type="project" value="UniProtKB-UniRule"/>
</dbReference>
<protein>
    <recommendedName>
        <fullName evidence="4 10">Nicotinate-nucleotide--dimethylbenzimidazole phosphoribosyltransferase</fullName>
        <shortName evidence="10">NN:DBI PRT</shortName>
        <ecNumber evidence="3 10">2.4.2.21</ecNumber>
    </recommendedName>
    <alternativeName>
        <fullName evidence="8 10">N(1)-alpha-phosphoribosyltransferase</fullName>
    </alternativeName>
</protein>
<gene>
    <name evidence="10 11" type="primary">cobT</name>
    <name evidence="11" type="ORF">GCM10007852_25160</name>
</gene>
<comment type="catalytic activity">
    <reaction evidence="9 10">
        <text>5,6-dimethylbenzimidazole + nicotinate beta-D-ribonucleotide = alpha-ribazole 5'-phosphate + nicotinate + H(+)</text>
        <dbReference type="Rhea" id="RHEA:11196"/>
        <dbReference type="ChEBI" id="CHEBI:15378"/>
        <dbReference type="ChEBI" id="CHEBI:15890"/>
        <dbReference type="ChEBI" id="CHEBI:32544"/>
        <dbReference type="ChEBI" id="CHEBI:57502"/>
        <dbReference type="ChEBI" id="CHEBI:57918"/>
        <dbReference type="EC" id="2.4.2.21"/>
    </reaction>
</comment>
<evidence type="ECO:0000313" key="11">
    <source>
        <dbReference type="EMBL" id="GLR71608.1"/>
    </source>
</evidence>
<comment type="pathway">
    <text evidence="1 10">Nucleoside biosynthesis; alpha-ribazole biosynthesis; alpha-ribazole from 5,6-dimethylbenzimidazole: step 1/2.</text>
</comment>
<dbReference type="FunFam" id="3.40.50.10210:FF:000001">
    <property type="entry name" value="Nicotinate-nucleotide--dimethylbenzimidazole phosphoribosyltransferase"/>
    <property type="match status" value="1"/>
</dbReference>
<dbReference type="Gene3D" id="3.40.50.10210">
    <property type="match status" value="1"/>
</dbReference>
<evidence type="ECO:0000256" key="7">
    <source>
        <dbReference type="ARBA" id="ARBA00022679"/>
    </source>
</evidence>
<accession>A0AA37SXF5</accession>
<dbReference type="CDD" id="cd02439">
    <property type="entry name" value="DMB-PRT_CobT"/>
    <property type="match status" value="1"/>
</dbReference>
<dbReference type="Gene3D" id="1.10.1610.10">
    <property type="match status" value="1"/>
</dbReference>
<evidence type="ECO:0000256" key="10">
    <source>
        <dbReference type="HAMAP-Rule" id="MF_00230"/>
    </source>
</evidence>
<comment type="function">
    <text evidence="10">Catalyzes the synthesis of alpha-ribazole-5'-phosphate from nicotinate mononucleotide (NAMN) and 5,6-dimethylbenzimidazole (DMB).</text>
</comment>
<proteinExistence type="inferred from homology"/>